<evidence type="ECO:0000313" key="12">
    <source>
        <dbReference type="EMBL" id="MFC6181435.1"/>
    </source>
</evidence>
<comment type="pathway">
    <text evidence="1">Sulfur metabolism; glutathione biosynthesis; glutathione from L-cysteine and L-glutamate: step 1/2.</text>
</comment>
<dbReference type="InterPro" id="IPR014746">
    <property type="entry name" value="Gln_synth/guanido_kin_cat_dom"/>
</dbReference>
<dbReference type="Pfam" id="PF18419">
    <property type="entry name" value="ATP-grasp_6"/>
    <property type="match status" value="1"/>
</dbReference>
<dbReference type="RefSeq" id="WP_137628743.1">
    <property type="nucleotide sequence ID" value="NZ_BJDJ01000012.1"/>
</dbReference>
<keyword evidence="13" id="KW-1185">Reference proteome</keyword>
<reference evidence="13" key="1">
    <citation type="journal article" date="2019" name="Int. J. Syst. Evol. Microbiol.">
        <title>The Global Catalogue of Microorganisms (GCM) 10K type strain sequencing project: providing services to taxonomists for standard genome sequencing and annotation.</title>
        <authorList>
            <consortium name="The Broad Institute Genomics Platform"/>
            <consortium name="The Broad Institute Genome Sequencing Center for Infectious Disease"/>
            <person name="Wu L."/>
            <person name="Ma J."/>
        </authorList>
    </citation>
    <scope>NUCLEOTIDE SEQUENCE [LARGE SCALE GENOMIC DNA]</scope>
    <source>
        <strain evidence="13">CCM 8933</strain>
    </source>
</reference>
<dbReference type="SUPFAM" id="SSF55931">
    <property type="entry name" value="Glutamine synthetase/guanido kinase"/>
    <property type="match status" value="1"/>
</dbReference>
<dbReference type="InterPro" id="IPR013815">
    <property type="entry name" value="ATP_grasp_subdomain_1"/>
</dbReference>
<dbReference type="InterPro" id="IPR006334">
    <property type="entry name" value="Glut_cys_ligase"/>
</dbReference>
<comment type="caution">
    <text evidence="12">The sequence shown here is derived from an EMBL/GenBank/DDBJ whole genome shotgun (WGS) entry which is preliminary data.</text>
</comment>
<dbReference type="PANTHER" id="PTHR38761">
    <property type="entry name" value="GLUTAMATE--CYSTEINE LIGASE"/>
    <property type="match status" value="1"/>
</dbReference>
<evidence type="ECO:0000259" key="11">
    <source>
        <dbReference type="Pfam" id="PF18419"/>
    </source>
</evidence>
<keyword evidence="6" id="KW-0067">ATP-binding</keyword>
<keyword evidence="7" id="KW-0511">Multifunctional enzyme</keyword>
<keyword evidence="5" id="KW-0547">Nucleotide-binding</keyword>
<dbReference type="GO" id="GO:0004363">
    <property type="term" value="F:glutathione synthase activity"/>
    <property type="evidence" value="ECO:0007669"/>
    <property type="project" value="UniProtKB-EC"/>
</dbReference>
<evidence type="ECO:0000256" key="2">
    <source>
        <dbReference type="ARBA" id="ARBA00012220"/>
    </source>
</evidence>
<accession>A0ABW1S0R1</accession>
<keyword evidence="4 9" id="KW-0317">Glutathione biosynthesis</keyword>
<dbReference type="Proteomes" id="UP001596282">
    <property type="component" value="Unassembled WGS sequence"/>
</dbReference>
<dbReference type="GO" id="GO:0004357">
    <property type="term" value="F:glutamate-cysteine ligase activity"/>
    <property type="evidence" value="ECO:0007669"/>
    <property type="project" value="UniProtKB-EC"/>
</dbReference>
<dbReference type="InterPro" id="IPR040657">
    <property type="entry name" value="GshAB_ATP-grasp"/>
</dbReference>
<dbReference type="EMBL" id="JBHSSC010000038">
    <property type="protein sequence ID" value="MFC6181435.1"/>
    <property type="molecule type" value="Genomic_DNA"/>
</dbReference>
<evidence type="ECO:0000256" key="8">
    <source>
        <dbReference type="ARBA" id="ARBA00048819"/>
    </source>
</evidence>
<dbReference type="Gene3D" id="3.30.1490.20">
    <property type="entry name" value="ATP-grasp fold, A domain"/>
    <property type="match status" value="1"/>
</dbReference>
<evidence type="ECO:0000256" key="9">
    <source>
        <dbReference type="RuleBase" id="RU003544"/>
    </source>
</evidence>
<dbReference type="NCBIfam" id="NF002688">
    <property type="entry name" value="PRK02471.1"/>
    <property type="match status" value="1"/>
</dbReference>
<evidence type="ECO:0000256" key="7">
    <source>
        <dbReference type="ARBA" id="ARBA00023268"/>
    </source>
</evidence>
<evidence type="ECO:0000259" key="10">
    <source>
        <dbReference type="Pfam" id="PF04262"/>
    </source>
</evidence>
<evidence type="ECO:0000256" key="3">
    <source>
        <dbReference type="ARBA" id="ARBA00022598"/>
    </source>
</evidence>
<sequence length="749" mass="82596">MELDAVGKAIMQYHLVPLVSHSNLGLEVTMQRVDEQGHLSTQPYPKALGNQQQNHQLHNDFAQTQLKISTPAMSDLSALMNYLTALNTTARRALAADDYLWPLSSTPILPADLTDIPLAETDDLGFKRRQAQAKKYDVTKLMTTGTHVNLSFNEQLFTRLYTETFHQQYASYVEFRNAVYLKVAQGFVRMNWLIQYLFGATPTLAITATKAKPQRTSVHSPAGRFNDVNGDYTSIDRYIAKIQADVRHKNLLSISDFDGPVRFRSLGQLSTLARQGVYYLEFRGLDLDPTKPTGVDQQAVEFLRLLASYFVMMPALPTAMVEQVGAQAAALTAQVTTENPTTASAQAQPAQQVLTALKDFVTTHGLPASDAVLLDQLKQRVADPKQTLSAQVAQQPDALAWATQQAQTYQKAAQAKPFALPGFTNLDLSSQLLAERALARGIKVDVVAADANILRLTHQDTAQLVVNGSGTDLNPQALTTVLAHKVAAKQVMAEHGVQVPASQTYHSANQLIDDYDRYAQGGIVLKATDKTHAVVAFRIMPQRQLFEQVVHQLFEQTTSVMAEELIVASSYRFLVIGGKVKAVVERIPANVVGDGRSTIQTLLDRKNERSLRGAAFKYPQSQLKLGTVERYRLDSYHLDLDSVVSRGTQILLREDATFGNGADVLDATDDMHPSYVQAVEKLAADLHLQVAGFDVMIPNLYAELTPDHPEMAVYLGIHAAPFLYPHVFPMFGDSQPVTEQLLDGLFPTN</sequence>
<name>A0ABW1S0R1_9LACO</name>
<organism evidence="12 13">
    <name type="scientific">Lactiplantibacillus daowaiensis</name>
    <dbReference type="NCBI Taxonomy" id="2559918"/>
    <lineage>
        <taxon>Bacteria</taxon>
        <taxon>Bacillati</taxon>
        <taxon>Bacillota</taxon>
        <taxon>Bacilli</taxon>
        <taxon>Lactobacillales</taxon>
        <taxon>Lactobacillaceae</taxon>
        <taxon>Lactiplantibacillus</taxon>
    </lineage>
</organism>
<feature type="domain" description="Glutamate--cysteine ligase" evidence="10">
    <location>
        <begin position="17"/>
        <end position="212"/>
    </location>
</feature>
<gene>
    <name evidence="12" type="primary">gshAB</name>
    <name evidence="12" type="ORF">ACFP5Y_09395</name>
</gene>
<dbReference type="EC" id="6.3.2.2" evidence="2"/>
<evidence type="ECO:0000256" key="4">
    <source>
        <dbReference type="ARBA" id="ARBA00022684"/>
    </source>
</evidence>
<feature type="domain" description="Glutamate--cysteine ligase" evidence="10">
    <location>
        <begin position="268"/>
        <end position="318"/>
    </location>
</feature>
<comment type="similarity">
    <text evidence="9">Belongs to the glutamate--cysteine ligase type 1 family.</text>
</comment>
<keyword evidence="3 9" id="KW-0436">Ligase</keyword>
<dbReference type="SUPFAM" id="SSF56059">
    <property type="entry name" value="Glutathione synthetase ATP-binding domain-like"/>
    <property type="match status" value="1"/>
</dbReference>
<evidence type="ECO:0000256" key="1">
    <source>
        <dbReference type="ARBA" id="ARBA00005006"/>
    </source>
</evidence>
<evidence type="ECO:0000256" key="6">
    <source>
        <dbReference type="ARBA" id="ARBA00022840"/>
    </source>
</evidence>
<dbReference type="Pfam" id="PF04262">
    <property type="entry name" value="Glu_cys_ligase"/>
    <property type="match status" value="2"/>
</dbReference>
<dbReference type="InterPro" id="IPR007370">
    <property type="entry name" value="Glu_cys_ligase"/>
</dbReference>
<dbReference type="Gene3D" id="3.30.470.20">
    <property type="entry name" value="ATP-grasp fold, B domain"/>
    <property type="match status" value="1"/>
</dbReference>
<evidence type="ECO:0000313" key="13">
    <source>
        <dbReference type="Proteomes" id="UP001596282"/>
    </source>
</evidence>
<dbReference type="PANTHER" id="PTHR38761:SF1">
    <property type="entry name" value="GLUTAMATE--CYSTEINE LIGASE"/>
    <property type="match status" value="1"/>
</dbReference>
<proteinExistence type="inferred from homology"/>
<feature type="domain" description="GshAB ATP-grasp-like" evidence="11">
    <location>
        <begin position="425"/>
        <end position="472"/>
    </location>
</feature>
<protein>
    <recommendedName>
        <fullName evidence="2">glutamate--cysteine ligase</fullName>
        <ecNumber evidence="2">6.3.2.2</ecNumber>
    </recommendedName>
</protein>
<comment type="catalytic activity">
    <reaction evidence="8">
        <text>L-cysteine + L-glutamate + ATP = gamma-L-glutamyl-L-cysteine + ADP + phosphate + H(+)</text>
        <dbReference type="Rhea" id="RHEA:13285"/>
        <dbReference type="ChEBI" id="CHEBI:15378"/>
        <dbReference type="ChEBI" id="CHEBI:29985"/>
        <dbReference type="ChEBI" id="CHEBI:30616"/>
        <dbReference type="ChEBI" id="CHEBI:35235"/>
        <dbReference type="ChEBI" id="CHEBI:43474"/>
        <dbReference type="ChEBI" id="CHEBI:58173"/>
        <dbReference type="ChEBI" id="CHEBI:456216"/>
        <dbReference type="EC" id="6.3.2.2"/>
    </reaction>
</comment>
<evidence type="ECO:0000256" key="5">
    <source>
        <dbReference type="ARBA" id="ARBA00022741"/>
    </source>
</evidence>
<dbReference type="Gene3D" id="3.30.590.20">
    <property type="match status" value="1"/>
</dbReference>